<comment type="caution">
    <text evidence="2">The sequence shown here is derived from an EMBL/GenBank/DDBJ whole genome shotgun (WGS) entry which is preliminary data.</text>
</comment>
<evidence type="ECO:0008006" key="4">
    <source>
        <dbReference type="Google" id="ProtNLM"/>
    </source>
</evidence>
<evidence type="ECO:0000313" key="3">
    <source>
        <dbReference type="Proteomes" id="UP000324748"/>
    </source>
</evidence>
<keyword evidence="3" id="KW-1185">Reference proteome</keyword>
<accession>A0A5B0NF67</accession>
<feature type="signal peptide" evidence="1">
    <location>
        <begin position="1"/>
        <end position="22"/>
    </location>
</feature>
<dbReference type="EMBL" id="VSWC01000105">
    <property type="protein sequence ID" value="KAA1087376.1"/>
    <property type="molecule type" value="Genomic_DNA"/>
</dbReference>
<dbReference type="Proteomes" id="UP000324748">
    <property type="component" value="Unassembled WGS sequence"/>
</dbReference>
<name>A0A5B0NF67_PUCGR</name>
<keyword evidence="1" id="KW-0732">Signal</keyword>
<organism evidence="2 3">
    <name type="scientific">Puccinia graminis f. sp. tritici</name>
    <dbReference type="NCBI Taxonomy" id="56615"/>
    <lineage>
        <taxon>Eukaryota</taxon>
        <taxon>Fungi</taxon>
        <taxon>Dikarya</taxon>
        <taxon>Basidiomycota</taxon>
        <taxon>Pucciniomycotina</taxon>
        <taxon>Pucciniomycetes</taxon>
        <taxon>Pucciniales</taxon>
        <taxon>Pucciniaceae</taxon>
        <taxon>Puccinia</taxon>
    </lineage>
</organism>
<gene>
    <name evidence="2" type="ORF">PGT21_030183</name>
</gene>
<proteinExistence type="predicted"/>
<feature type="chain" id="PRO_5022719302" description="Secreted protein" evidence="1">
    <location>
        <begin position="23"/>
        <end position="122"/>
    </location>
</feature>
<dbReference type="AlphaFoldDB" id="A0A5B0NF67"/>
<evidence type="ECO:0000256" key="1">
    <source>
        <dbReference type="SAM" id="SignalP"/>
    </source>
</evidence>
<sequence>MIKTCLPSLVVVLFGLLSVARAVDVTGAYSYYPVNATVLHVDANEGSFNCPSSCTSYIKATGCTGMSGKKQTNEICSRSFGATSAAAKICTNIVKDKIQQFSCTGVDPTSKFSCSGCTKIGS</sequence>
<reference evidence="2 3" key="1">
    <citation type="submission" date="2019-05" db="EMBL/GenBank/DDBJ databases">
        <title>Emergence of the Ug99 lineage of the wheat stem rust pathogen through somatic hybridization.</title>
        <authorList>
            <person name="Li F."/>
            <person name="Upadhyaya N.M."/>
            <person name="Sperschneider J."/>
            <person name="Matny O."/>
            <person name="Nguyen-Phuc H."/>
            <person name="Mago R."/>
            <person name="Raley C."/>
            <person name="Miller M.E."/>
            <person name="Silverstein K.A.T."/>
            <person name="Henningsen E."/>
            <person name="Hirsch C.D."/>
            <person name="Visser B."/>
            <person name="Pretorius Z.A."/>
            <person name="Steffenson B.J."/>
            <person name="Schwessinger B."/>
            <person name="Dodds P.N."/>
            <person name="Figueroa M."/>
        </authorList>
    </citation>
    <scope>NUCLEOTIDE SEQUENCE [LARGE SCALE GENOMIC DNA]</scope>
    <source>
        <strain evidence="2">21-0</strain>
    </source>
</reference>
<evidence type="ECO:0000313" key="2">
    <source>
        <dbReference type="EMBL" id="KAA1087376.1"/>
    </source>
</evidence>
<protein>
    <recommendedName>
        <fullName evidence="4">Secreted protein</fullName>
    </recommendedName>
</protein>
<dbReference type="OrthoDB" id="2500247at2759"/>